<evidence type="ECO:0000313" key="3">
    <source>
        <dbReference type="EMBL" id="OIJ18546.1"/>
    </source>
</evidence>
<name>A0A1S2M1U6_9BACI</name>
<dbReference type="SUPFAM" id="SSF51735">
    <property type="entry name" value="NAD(P)-binding Rossmann-fold domains"/>
    <property type="match status" value="1"/>
</dbReference>
<comment type="caution">
    <text evidence="3">The sequence shown here is derived from an EMBL/GenBank/DDBJ whole genome shotgun (WGS) entry which is preliminary data.</text>
</comment>
<organism evidence="3 4">
    <name type="scientific">Anaerobacillus alkalidiazotrophicus</name>
    <dbReference type="NCBI Taxonomy" id="472963"/>
    <lineage>
        <taxon>Bacteria</taxon>
        <taxon>Bacillati</taxon>
        <taxon>Bacillota</taxon>
        <taxon>Bacilli</taxon>
        <taxon>Bacillales</taxon>
        <taxon>Bacillaceae</taxon>
        <taxon>Anaerobacillus</taxon>
    </lineage>
</organism>
<dbReference type="Gene3D" id="3.40.50.720">
    <property type="entry name" value="NAD(P)-binding Rossmann-like Domain"/>
    <property type="match status" value="1"/>
</dbReference>
<feature type="domain" description="NAD-dependent epimerase/dehydratase" evidence="2">
    <location>
        <begin position="7"/>
        <end position="229"/>
    </location>
</feature>
<dbReference type="Pfam" id="PF01370">
    <property type="entry name" value="Epimerase"/>
    <property type="match status" value="1"/>
</dbReference>
<dbReference type="AlphaFoldDB" id="A0A1S2M1U6"/>
<dbReference type="Proteomes" id="UP000180057">
    <property type="component" value="Unassembled WGS sequence"/>
</dbReference>
<proteinExistence type="inferred from homology"/>
<comment type="similarity">
    <text evidence="1">Belongs to the NAD(P)-dependent epimerase/dehydratase family.</text>
</comment>
<dbReference type="InterPro" id="IPR036291">
    <property type="entry name" value="NAD(P)-bd_dom_sf"/>
</dbReference>
<evidence type="ECO:0000256" key="1">
    <source>
        <dbReference type="ARBA" id="ARBA00007637"/>
    </source>
</evidence>
<evidence type="ECO:0000313" key="4">
    <source>
        <dbReference type="Proteomes" id="UP000180057"/>
    </source>
</evidence>
<protein>
    <submittedName>
        <fullName evidence="3">UDP-2-acetamido-2,6-dideoxy-hexulose 4-reductase</fullName>
    </submittedName>
</protein>
<gene>
    <name evidence="3" type="ORF">BKP45_19070</name>
</gene>
<accession>A0A1S2M1U6</accession>
<dbReference type="Gene3D" id="3.90.25.10">
    <property type="entry name" value="UDP-galactose 4-epimerase, domain 1"/>
    <property type="match status" value="1"/>
</dbReference>
<keyword evidence="4" id="KW-1185">Reference proteome</keyword>
<dbReference type="InterPro" id="IPR001509">
    <property type="entry name" value="Epimerase_deHydtase"/>
</dbReference>
<dbReference type="STRING" id="472963.BKP45_19070"/>
<dbReference type="EMBL" id="MLQS01000030">
    <property type="protein sequence ID" value="OIJ18546.1"/>
    <property type="molecule type" value="Genomic_DNA"/>
</dbReference>
<dbReference type="PANTHER" id="PTHR43000">
    <property type="entry name" value="DTDP-D-GLUCOSE 4,6-DEHYDRATASE-RELATED"/>
    <property type="match status" value="1"/>
</dbReference>
<dbReference type="RefSeq" id="WP_071390764.1">
    <property type="nucleotide sequence ID" value="NZ_MLQS01000030.1"/>
</dbReference>
<dbReference type="OrthoDB" id="9779041at2"/>
<reference evidence="3 4" key="1">
    <citation type="submission" date="2016-10" db="EMBL/GenBank/DDBJ databases">
        <title>Draft genome sequences of four alkaliphilic bacteria belonging to the Anaerobacillus genus.</title>
        <authorList>
            <person name="Bassil N.M."/>
            <person name="Lloyd J.R."/>
        </authorList>
    </citation>
    <scope>NUCLEOTIDE SEQUENCE [LARGE SCALE GENOMIC DNA]</scope>
    <source>
        <strain evidence="3 4">DSM 22531</strain>
    </source>
</reference>
<sequence>MTPTKLLITGAGGFTGQHACDYFVSKGYEVIGVVRSKNFIKKQVKLEMCDLTNKEAVRALVLKVKPAYVLHLAGQNHVGESWENPIKSFETNVMSTLYLIEALREISSVRKIVIVGSALQLNSIDVSPPHPYSFSKTIQVLIAKSWSHLYKIPIVIVKPTNLIGPGFSNGVCSIFAKKIVQIENNNTEDASLEVNNLFVMRDFLDVRDALTAYELIMKQGDSGRIYEVASGKSRTLGELIHQFQLLTEIQFEIKATLFQKEPPVEINTRSISELGWKPKHSFDSSIKEILNFYRYHHINTE</sequence>
<evidence type="ECO:0000259" key="2">
    <source>
        <dbReference type="Pfam" id="PF01370"/>
    </source>
</evidence>